<feature type="compositionally biased region" description="Low complexity" evidence="1">
    <location>
        <begin position="249"/>
        <end position="266"/>
    </location>
</feature>
<accession>A0AAV4I015</accession>
<feature type="region of interest" description="Disordered" evidence="1">
    <location>
        <begin position="1"/>
        <end position="24"/>
    </location>
</feature>
<dbReference type="InterPro" id="IPR013767">
    <property type="entry name" value="PAS_fold"/>
</dbReference>
<dbReference type="GO" id="GO:0032870">
    <property type="term" value="P:cellular response to hormone stimulus"/>
    <property type="evidence" value="ECO:0007669"/>
    <property type="project" value="TreeGrafter"/>
</dbReference>
<dbReference type="Gene3D" id="3.30.450.20">
    <property type="entry name" value="PAS domain"/>
    <property type="match status" value="1"/>
</dbReference>
<dbReference type="PANTHER" id="PTHR10684:SF4">
    <property type="entry name" value="TAIMAN, ISOFORM G"/>
    <property type="match status" value="1"/>
</dbReference>
<keyword evidence="3" id="KW-0675">Receptor</keyword>
<dbReference type="InterPro" id="IPR000014">
    <property type="entry name" value="PAS"/>
</dbReference>
<feature type="compositionally biased region" description="Low complexity" evidence="1">
    <location>
        <begin position="410"/>
        <end position="424"/>
    </location>
</feature>
<keyword evidence="4" id="KW-1185">Reference proteome</keyword>
<name>A0AAV4I015_9GAST</name>
<feature type="compositionally biased region" description="Gly residues" evidence="1">
    <location>
        <begin position="159"/>
        <end position="169"/>
    </location>
</feature>
<dbReference type="GO" id="GO:0005634">
    <property type="term" value="C:nucleus"/>
    <property type="evidence" value="ECO:0007669"/>
    <property type="project" value="InterPro"/>
</dbReference>
<feature type="region of interest" description="Disordered" evidence="1">
    <location>
        <begin position="331"/>
        <end position="354"/>
    </location>
</feature>
<feature type="region of interest" description="Disordered" evidence="1">
    <location>
        <begin position="61"/>
        <end position="93"/>
    </location>
</feature>
<dbReference type="Pfam" id="PF00989">
    <property type="entry name" value="PAS"/>
    <property type="match status" value="1"/>
</dbReference>
<feature type="compositionally biased region" description="Polar residues" evidence="1">
    <location>
        <begin position="63"/>
        <end position="76"/>
    </location>
</feature>
<proteinExistence type="predicted"/>
<feature type="region of interest" description="Disordered" evidence="1">
    <location>
        <begin position="237"/>
        <end position="266"/>
    </location>
</feature>
<dbReference type="Proteomes" id="UP000762676">
    <property type="component" value="Unassembled WGS sequence"/>
</dbReference>
<dbReference type="GO" id="GO:0016922">
    <property type="term" value="F:nuclear receptor binding"/>
    <property type="evidence" value="ECO:0007669"/>
    <property type="project" value="TreeGrafter"/>
</dbReference>
<evidence type="ECO:0000313" key="3">
    <source>
        <dbReference type="EMBL" id="GFS03220.1"/>
    </source>
</evidence>
<protein>
    <submittedName>
        <fullName evidence="3">Nuclear receptor coactivator 1</fullName>
    </submittedName>
</protein>
<organism evidence="3 4">
    <name type="scientific">Elysia marginata</name>
    <dbReference type="NCBI Taxonomy" id="1093978"/>
    <lineage>
        <taxon>Eukaryota</taxon>
        <taxon>Metazoa</taxon>
        <taxon>Spiralia</taxon>
        <taxon>Lophotrochozoa</taxon>
        <taxon>Mollusca</taxon>
        <taxon>Gastropoda</taxon>
        <taxon>Heterobranchia</taxon>
        <taxon>Euthyneura</taxon>
        <taxon>Panpulmonata</taxon>
        <taxon>Sacoglossa</taxon>
        <taxon>Placobranchoidea</taxon>
        <taxon>Plakobranchidae</taxon>
        <taxon>Elysia</taxon>
    </lineage>
</organism>
<dbReference type="AlphaFoldDB" id="A0AAV4I015"/>
<reference evidence="3 4" key="1">
    <citation type="journal article" date="2021" name="Elife">
        <title>Chloroplast acquisition without the gene transfer in kleptoplastic sea slugs, Plakobranchus ocellatus.</title>
        <authorList>
            <person name="Maeda T."/>
            <person name="Takahashi S."/>
            <person name="Yoshida T."/>
            <person name="Shimamura S."/>
            <person name="Takaki Y."/>
            <person name="Nagai Y."/>
            <person name="Toyoda A."/>
            <person name="Suzuki Y."/>
            <person name="Arimoto A."/>
            <person name="Ishii H."/>
            <person name="Satoh N."/>
            <person name="Nishiyama T."/>
            <person name="Hasebe M."/>
            <person name="Maruyama T."/>
            <person name="Minagawa J."/>
            <person name="Obokata J."/>
            <person name="Shigenobu S."/>
        </authorList>
    </citation>
    <scope>NUCLEOTIDE SEQUENCE [LARGE SCALE GENOMIC DNA]</scope>
</reference>
<feature type="region of interest" description="Disordered" evidence="1">
    <location>
        <begin position="410"/>
        <end position="429"/>
    </location>
</feature>
<evidence type="ECO:0000259" key="2">
    <source>
        <dbReference type="PROSITE" id="PS50112"/>
    </source>
</evidence>
<dbReference type="PROSITE" id="PS50112">
    <property type="entry name" value="PAS"/>
    <property type="match status" value="1"/>
</dbReference>
<dbReference type="EMBL" id="BMAT01002261">
    <property type="protein sequence ID" value="GFS03220.1"/>
    <property type="molecule type" value="Genomic_DNA"/>
</dbReference>
<evidence type="ECO:0000256" key="1">
    <source>
        <dbReference type="SAM" id="MobiDB-lite"/>
    </source>
</evidence>
<dbReference type="CDD" id="cd00130">
    <property type="entry name" value="PAS"/>
    <property type="match status" value="1"/>
</dbReference>
<dbReference type="SUPFAM" id="SSF55785">
    <property type="entry name" value="PYP-like sensor domain (PAS domain)"/>
    <property type="match status" value="1"/>
</dbReference>
<evidence type="ECO:0000313" key="4">
    <source>
        <dbReference type="Proteomes" id="UP000762676"/>
    </source>
</evidence>
<sequence length="587" mass="60267">MIGVVSQIDTGSTHPSNNIIRPTHLRNLSPAEVSAPSTSADCGEAWRVVSLYGAECAGDSPLRTGSSASPWSASKTGGQGQGHSRPGPARLKSRRGVASAGCHFLGVDGNALSTSSLTSFLNSHSREALGTHCASSPPPSPSLLFQFPSGLLNSLSGESGPGYAEGGGWTDSEGHNSSGGIPERSGYRPVSASTASSCRRSLGVLEEISPCPPGAYPPRRSPAGLEGTSLTRAVSGLRAPGVTGGADMNTPPSSLGSTTTTATTTTTNSVVTSISGSSSAAASPFNNNNSSNTNSSLGSAATSLGNSAIISVEDCKSVVAASVAEDTIGLSTTFGTPSSNIPGASPGSNTGIINSGSDVSARDFTNTTSLGVYTGSSSGSCNTSSFCTSALDTLASDRAFGGCNVTSASGVNNSSSTTTSIINSDGNRNSNIDIKPDSCGAGLQLHQIKTEVTAGGDCATTPTTQQYKAVQQSQVSSSRPSFVPNEILAPFLLKVLKCFLFVVNSQGKIEFISENVTEFLKYTQEELLGKSIYNIIHYGDHQEFSKRFLPLSLTSGLAWPSQPQTSTDCTFHCRMLFKDPSKFNIDI</sequence>
<comment type="caution">
    <text evidence="3">The sequence shown here is derived from an EMBL/GenBank/DDBJ whole genome shotgun (WGS) entry which is preliminary data.</text>
</comment>
<feature type="domain" description="PAS" evidence="2">
    <location>
        <begin position="492"/>
        <end position="556"/>
    </location>
</feature>
<dbReference type="PANTHER" id="PTHR10684">
    <property type="entry name" value="NUCLEAR RECEPTOR COACTIVATOR"/>
    <property type="match status" value="1"/>
</dbReference>
<feature type="region of interest" description="Disordered" evidence="1">
    <location>
        <begin position="156"/>
        <end position="192"/>
    </location>
</feature>
<gene>
    <name evidence="3" type="ORF">ElyMa_001144500</name>
</gene>
<dbReference type="GO" id="GO:0045944">
    <property type="term" value="P:positive regulation of transcription by RNA polymerase II"/>
    <property type="evidence" value="ECO:0007669"/>
    <property type="project" value="TreeGrafter"/>
</dbReference>
<dbReference type="GO" id="GO:0003713">
    <property type="term" value="F:transcription coactivator activity"/>
    <property type="evidence" value="ECO:0007669"/>
    <property type="project" value="InterPro"/>
</dbReference>
<feature type="compositionally biased region" description="Polar residues" evidence="1">
    <location>
        <begin position="7"/>
        <end position="20"/>
    </location>
</feature>
<dbReference type="SMART" id="SM00091">
    <property type="entry name" value="PAS"/>
    <property type="match status" value="1"/>
</dbReference>
<dbReference type="InterPro" id="IPR035965">
    <property type="entry name" value="PAS-like_dom_sf"/>
</dbReference>
<dbReference type="InterPro" id="IPR017426">
    <property type="entry name" value="Nuclear_rcpt_coactivator"/>
</dbReference>